<name>A0ABW5XPC6_9SPHI</name>
<gene>
    <name evidence="5" type="ORF">ACFSYC_07700</name>
</gene>
<feature type="signal peptide" evidence="1">
    <location>
        <begin position="1"/>
        <end position="23"/>
    </location>
</feature>
<dbReference type="SUPFAM" id="SSF48208">
    <property type="entry name" value="Six-hairpin glycosidases"/>
    <property type="match status" value="1"/>
</dbReference>
<organism evidence="5 6">
    <name type="scientific">Mucilaginibacter antarcticus</name>
    <dbReference type="NCBI Taxonomy" id="1855725"/>
    <lineage>
        <taxon>Bacteria</taxon>
        <taxon>Pseudomonadati</taxon>
        <taxon>Bacteroidota</taxon>
        <taxon>Sphingobacteriia</taxon>
        <taxon>Sphingobacteriales</taxon>
        <taxon>Sphingobacteriaceae</taxon>
        <taxon>Mucilaginibacter</taxon>
    </lineage>
</organism>
<dbReference type="Pfam" id="PF16334">
    <property type="entry name" value="DUF4964"/>
    <property type="match status" value="1"/>
</dbReference>
<dbReference type="InterPro" id="IPR008979">
    <property type="entry name" value="Galactose-bd-like_sf"/>
</dbReference>
<evidence type="ECO:0000259" key="3">
    <source>
        <dbReference type="Pfam" id="PF16335"/>
    </source>
</evidence>
<dbReference type="PANTHER" id="PTHR31987:SF1">
    <property type="entry name" value="GLUTAMINASE A"/>
    <property type="match status" value="1"/>
</dbReference>
<dbReference type="InterPro" id="IPR033433">
    <property type="entry name" value="GtaA_N"/>
</dbReference>
<feature type="domain" description="DUF4964" evidence="2">
    <location>
        <begin position="26"/>
        <end position="88"/>
    </location>
</feature>
<evidence type="ECO:0000256" key="1">
    <source>
        <dbReference type="SAM" id="SignalP"/>
    </source>
</evidence>
<keyword evidence="1" id="KW-0732">Signal</keyword>
<keyword evidence="6" id="KW-1185">Reference proteome</keyword>
<evidence type="ECO:0000313" key="6">
    <source>
        <dbReference type="Proteomes" id="UP001597601"/>
    </source>
</evidence>
<dbReference type="SUPFAM" id="SSF49785">
    <property type="entry name" value="Galactose-binding domain-like"/>
    <property type="match status" value="1"/>
</dbReference>
<proteinExistence type="predicted"/>
<evidence type="ECO:0000259" key="2">
    <source>
        <dbReference type="Pfam" id="PF16334"/>
    </source>
</evidence>
<comment type="caution">
    <text evidence="5">The sequence shown here is derived from an EMBL/GenBank/DDBJ whole genome shotgun (WGS) entry which is preliminary data.</text>
</comment>
<dbReference type="Proteomes" id="UP001597601">
    <property type="component" value="Unassembled WGS sequence"/>
</dbReference>
<dbReference type="Pfam" id="PF17168">
    <property type="entry name" value="DUF5127"/>
    <property type="match status" value="1"/>
</dbReference>
<reference evidence="6" key="1">
    <citation type="journal article" date="2019" name="Int. J. Syst. Evol. Microbiol.">
        <title>The Global Catalogue of Microorganisms (GCM) 10K type strain sequencing project: providing services to taxonomists for standard genome sequencing and annotation.</title>
        <authorList>
            <consortium name="The Broad Institute Genomics Platform"/>
            <consortium name="The Broad Institute Genome Sequencing Center for Infectious Disease"/>
            <person name="Wu L."/>
            <person name="Ma J."/>
        </authorList>
    </citation>
    <scope>NUCLEOTIDE SEQUENCE [LARGE SCALE GENOMIC DNA]</scope>
    <source>
        <strain evidence="6">KCTC 52232</strain>
    </source>
</reference>
<feature type="chain" id="PRO_5046912989" evidence="1">
    <location>
        <begin position="24"/>
        <end position="825"/>
    </location>
</feature>
<protein>
    <submittedName>
        <fullName evidence="5">Glutaminase domain-containing protein</fullName>
    </submittedName>
</protein>
<evidence type="ECO:0000313" key="5">
    <source>
        <dbReference type="EMBL" id="MFD2864573.1"/>
    </source>
</evidence>
<dbReference type="PANTHER" id="PTHR31987">
    <property type="entry name" value="GLUTAMINASE A-RELATED"/>
    <property type="match status" value="1"/>
</dbReference>
<dbReference type="RefSeq" id="WP_377125273.1">
    <property type="nucleotide sequence ID" value="NZ_JBHUON010000007.1"/>
</dbReference>
<dbReference type="InterPro" id="IPR032514">
    <property type="entry name" value="GtaA_central"/>
</dbReference>
<dbReference type="InterPro" id="IPR032515">
    <property type="entry name" value="DUF4964"/>
</dbReference>
<accession>A0ABW5XPC6</accession>
<feature type="domain" description="Glutaminase A central" evidence="3">
    <location>
        <begin position="476"/>
        <end position="812"/>
    </location>
</feature>
<dbReference type="EMBL" id="JBHUON010000007">
    <property type="protein sequence ID" value="MFD2864573.1"/>
    <property type="molecule type" value="Genomic_DNA"/>
</dbReference>
<evidence type="ECO:0000259" key="4">
    <source>
        <dbReference type="Pfam" id="PF17168"/>
    </source>
</evidence>
<dbReference type="Pfam" id="PF16335">
    <property type="entry name" value="GtaA_6_Hairpin"/>
    <property type="match status" value="1"/>
</dbReference>
<feature type="domain" description="Glutaminase A N-terminal" evidence="4">
    <location>
        <begin position="247"/>
        <end position="469"/>
    </location>
</feature>
<dbReference type="Gene3D" id="2.60.120.260">
    <property type="entry name" value="Galactose-binding domain-like"/>
    <property type="match status" value="1"/>
</dbReference>
<sequence length="825" mass="91396">MKKVFRKIAMLVPGLVVAFTGMAQDKMPAYPLITHNPYFSIWSNTDKLTESATRHWTGKEQSLLGIVKVDGVNYRFMGQTSLQYKTLLASADETSYSPAYVTENPGDGWEKPNFADGSWKKSAAPFGDQRAAKGTAWRQGDIWMRRKFNLAQLPTSKLFLKLFYDDNIEVYINGTQVLRKRGWNDGYDYFPIADASILKTGENVLAIHIRNTAGGTFLDAGLSEELKDLSSASIQEAEQTNVKVTATQTIYSFKAGPADLNVTFTSPLVMTDLNLLASPVSYITYQAKANDAKKHNVVIFQGVSTDVAVNEPNQPVTANAYLKTGLRILKAGTVEQPILKKKGDNLRIDWGHAYVAASAAAGAKQYITEGKDAIGSFISDKFNTTTAATGKQLMLNVVLPLGVVGAQPISKYTMIGYDDLYSVQYFGTNLKPWWKNAPGATMDNALSKAAANYATTLAKCNATDKTIWNDAYKAGGELYAKLCNMSYRQSISAHILVKSPQGEILWLSKENFSNGSINTVDVTYPSAPLYLLYNPDLMAGMLNGIFYYSESGKWKKPFAAHDLGTYPLANGQTYGEDMPVEECGNMVILAAAIVKANGNIAYAKKHWSTLTIWTNYLAEAGFDPGNQLCTDDFAGHLAHNANLSVKAIVAIGAYAQMARQMGQVQTADKYSAMAADYAQKWMAKDDAGDHYALVFDNLKTWSQKYNMVWDKVLKLNLFPQKVYDTEMAYYLKNQKEFGLPLDSRKTYTKSDWIMWTASMSDKKNDFDDLLAPVYRFATETPSRVPLSDWHETTTGKMVGFQARSVIGGYWMKVLKDRLTGTTSIK</sequence>
<dbReference type="InterPro" id="IPR008928">
    <property type="entry name" value="6-hairpin_glycosidase_sf"/>
</dbReference>
<dbReference type="InterPro" id="IPR052743">
    <property type="entry name" value="Glutaminase_GtaA"/>
</dbReference>